<dbReference type="OrthoDB" id="9808428at2"/>
<feature type="domain" description="Putative restriction endonuclease" evidence="1">
    <location>
        <begin position="13"/>
        <end position="155"/>
    </location>
</feature>
<dbReference type="EMBL" id="QGDL01000010">
    <property type="protein sequence ID" value="PWJ28013.1"/>
    <property type="molecule type" value="Genomic_DNA"/>
</dbReference>
<comment type="caution">
    <text evidence="2">The sequence shown here is derived from an EMBL/GenBank/DDBJ whole genome shotgun (WGS) entry which is preliminary data.</text>
</comment>
<evidence type="ECO:0000259" key="1">
    <source>
        <dbReference type="Pfam" id="PF05685"/>
    </source>
</evidence>
<dbReference type="Pfam" id="PF05685">
    <property type="entry name" value="Uma2"/>
    <property type="match status" value="1"/>
</dbReference>
<dbReference type="GO" id="GO:0004519">
    <property type="term" value="F:endonuclease activity"/>
    <property type="evidence" value="ECO:0007669"/>
    <property type="project" value="UniProtKB-KW"/>
</dbReference>
<dbReference type="AlphaFoldDB" id="A0A2Y9BJI9"/>
<accession>A0A2Y9BJI9</accession>
<dbReference type="Proteomes" id="UP000245845">
    <property type="component" value="Unassembled WGS sequence"/>
</dbReference>
<dbReference type="InterPro" id="IPR011335">
    <property type="entry name" value="Restrct_endonuc-II-like"/>
</dbReference>
<dbReference type="CDD" id="cd06260">
    <property type="entry name" value="DUF820-like"/>
    <property type="match status" value="1"/>
</dbReference>
<reference evidence="2 3" key="1">
    <citation type="submission" date="2018-05" db="EMBL/GenBank/DDBJ databases">
        <title>The Hungate 1000. A catalogue of reference genomes from the rumen microbiome.</title>
        <authorList>
            <person name="Kelly W."/>
        </authorList>
    </citation>
    <scope>NUCLEOTIDE SEQUENCE [LARGE SCALE GENOMIC DNA]</scope>
    <source>
        <strain evidence="2 3">NLAE-zl-C242</strain>
    </source>
</reference>
<proteinExistence type="predicted"/>
<dbReference type="RefSeq" id="WP_109732363.1">
    <property type="nucleotide sequence ID" value="NZ_BAAACK010000029.1"/>
</dbReference>
<sequence length="184" mass="21160">MPLPNQKKKYTIEDIYALPDGIRAELIDGQIYYMAPPNRRHQEILGSLYRKIADYIDRKDGSCKPYIAPFAVFLNEDDKTYVEPDISVICDPDKLTDNGCAGAPDWVIEIVSPGSKRMDYSIKLFKYRSSGVREYWIVDPDKNRITIHDLEHEDVNEYTFSDSIKAGIYDDLSIDFGQLNIQPL</sequence>
<gene>
    <name evidence="2" type="ORF">A8806_110189</name>
</gene>
<dbReference type="PANTHER" id="PTHR34107">
    <property type="entry name" value="SLL0198 PROTEIN-RELATED"/>
    <property type="match status" value="1"/>
</dbReference>
<name>A0A2Y9BJI9_9FIRM</name>
<keyword evidence="2" id="KW-0378">Hydrolase</keyword>
<dbReference type="SUPFAM" id="SSF52980">
    <property type="entry name" value="Restriction endonuclease-like"/>
    <property type="match status" value="1"/>
</dbReference>
<dbReference type="InterPro" id="IPR008538">
    <property type="entry name" value="Uma2"/>
</dbReference>
<dbReference type="Gene3D" id="3.90.1570.10">
    <property type="entry name" value="tt1808, chain A"/>
    <property type="match status" value="1"/>
</dbReference>
<organism evidence="2 3">
    <name type="scientific">Faecalicatena orotica</name>
    <dbReference type="NCBI Taxonomy" id="1544"/>
    <lineage>
        <taxon>Bacteria</taxon>
        <taxon>Bacillati</taxon>
        <taxon>Bacillota</taxon>
        <taxon>Clostridia</taxon>
        <taxon>Lachnospirales</taxon>
        <taxon>Lachnospiraceae</taxon>
        <taxon>Faecalicatena</taxon>
    </lineage>
</organism>
<dbReference type="InterPro" id="IPR012296">
    <property type="entry name" value="Nuclease_put_TT1808"/>
</dbReference>
<evidence type="ECO:0000313" key="3">
    <source>
        <dbReference type="Proteomes" id="UP000245845"/>
    </source>
</evidence>
<protein>
    <submittedName>
        <fullName evidence="2">Uma2 family endonuclease</fullName>
    </submittedName>
</protein>
<evidence type="ECO:0000313" key="2">
    <source>
        <dbReference type="EMBL" id="PWJ28013.1"/>
    </source>
</evidence>
<keyword evidence="2" id="KW-0255">Endonuclease</keyword>
<keyword evidence="2" id="KW-0540">Nuclease</keyword>
<dbReference type="PANTHER" id="PTHR34107:SF4">
    <property type="entry name" value="SLL1222 PROTEIN"/>
    <property type="match status" value="1"/>
</dbReference>
<keyword evidence="3" id="KW-1185">Reference proteome</keyword>